<evidence type="ECO:0000256" key="1">
    <source>
        <dbReference type="ARBA" id="ARBA00022614"/>
    </source>
</evidence>
<evidence type="ECO:0000256" key="3">
    <source>
        <dbReference type="ARBA" id="ARBA00022737"/>
    </source>
</evidence>
<dbReference type="Proteomes" id="UP000261520">
    <property type="component" value="Unplaced"/>
</dbReference>
<dbReference type="Ensembl" id="ENSPMGT00000010264.1">
    <property type="protein sequence ID" value="ENSPMGP00000009624.1"/>
    <property type="gene ID" value="ENSPMGG00000007975.1"/>
</dbReference>
<evidence type="ECO:0000313" key="7">
    <source>
        <dbReference type="Ensembl" id="ENSPMGP00000009624.1"/>
    </source>
</evidence>
<feature type="signal peptide" evidence="5">
    <location>
        <begin position="1"/>
        <end position="29"/>
    </location>
</feature>
<keyword evidence="1" id="KW-0433">Leucine-rich repeat</keyword>
<feature type="domain" description="LRRNT" evidence="6">
    <location>
        <begin position="32"/>
        <end position="64"/>
    </location>
</feature>
<evidence type="ECO:0000256" key="4">
    <source>
        <dbReference type="SAM" id="Phobius"/>
    </source>
</evidence>
<reference evidence="7" key="1">
    <citation type="submission" date="2025-08" db="UniProtKB">
        <authorList>
            <consortium name="Ensembl"/>
        </authorList>
    </citation>
    <scope>IDENTIFICATION</scope>
</reference>
<dbReference type="SMART" id="SM00013">
    <property type="entry name" value="LRRNT"/>
    <property type="match status" value="1"/>
</dbReference>
<keyword evidence="8" id="KW-1185">Reference proteome</keyword>
<feature type="chain" id="PRO_5017379348" description="LRRNT domain-containing protein" evidence="5">
    <location>
        <begin position="30"/>
        <end position="335"/>
    </location>
</feature>
<dbReference type="InterPro" id="IPR003591">
    <property type="entry name" value="Leu-rich_rpt_typical-subtyp"/>
</dbReference>
<dbReference type="InterPro" id="IPR001611">
    <property type="entry name" value="Leu-rich_rpt"/>
</dbReference>
<dbReference type="PROSITE" id="PS51450">
    <property type="entry name" value="LRR"/>
    <property type="match status" value="2"/>
</dbReference>
<dbReference type="SUPFAM" id="SSF52058">
    <property type="entry name" value="L domain-like"/>
    <property type="match status" value="1"/>
</dbReference>
<dbReference type="InterPro" id="IPR000372">
    <property type="entry name" value="LRRNT"/>
</dbReference>
<dbReference type="SMART" id="SM00369">
    <property type="entry name" value="LRR_TYP"/>
    <property type="match status" value="4"/>
</dbReference>
<organism evidence="7 8">
    <name type="scientific">Periophthalmus magnuspinnatus</name>
    <dbReference type="NCBI Taxonomy" id="409849"/>
    <lineage>
        <taxon>Eukaryota</taxon>
        <taxon>Metazoa</taxon>
        <taxon>Chordata</taxon>
        <taxon>Craniata</taxon>
        <taxon>Vertebrata</taxon>
        <taxon>Euteleostomi</taxon>
        <taxon>Actinopterygii</taxon>
        <taxon>Neopterygii</taxon>
        <taxon>Teleostei</taxon>
        <taxon>Neoteleostei</taxon>
        <taxon>Acanthomorphata</taxon>
        <taxon>Gobiaria</taxon>
        <taxon>Gobiiformes</taxon>
        <taxon>Gobioidei</taxon>
        <taxon>Gobiidae</taxon>
        <taxon>Oxudercinae</taxon>
        <taxon>Periophthalmus</taxon>
    </lineage>
</organism>
<evidence type="ECO:0000256" key="5">
    <source>
        <dbReference type="SAM" id="SignalP"/>
    </source>
</evidence>
<dbReference type="GO" id="GO:0016020">
    <property type="term" value="C:membrane"/>
    <property type="evidence" value="ECO:0007669"/>
    <property type="project" value="UniProtKB-SubCell"/>
</dbReference>
<dbReference type="Gene3D" id="3.80.10.10">
    <property type="entry name" value="Ribonuclease Inhibitor"/>
    <property type="match status" value="1"/>
</dbReference>
<dbReference type="PANTHER" id="PTHR45842:SF22">
    <property type="entry name" value="INSULIN-LIKE GROWTH FACTOR-BINDING PROTEIN COMPLEX ACID LABILE SUBUNIT ISOFORM X1"/>
    <property type="match status" value="1"/>
</dbReference>
<name>A0A3B3ZYY9_9GOBI</name>
<dbReference type="SMART" id="SM00364">
    <property type="entry name" value="LRR_BAC"/>
    <property type="match status" value="3"/>
</dbReference>
<keyword evidence="4" id="KW-1133">Transmembrane helix</keyword>
<dbReference type="InterPro" id="IPR050467">
    <property type="entry name" value="LRFN"/>
</dbReference>
<accession>A0A3B3ZYY9</accession>
<dbReference type="Pfam" id="PF13855">
    <property type="entry name" value="LRR_8"/>
    <property type="match status" value="1"/>
</dbReference>
<reference evidence="7" key="2">
    <citation type="submission" date="2025-09" db="UniProtKB">
        <authorList>
            <consortium name="Ensembl"/>
        </authorList>
    </citation>
    <scope>IDENTIFICATION</scope>
</reference>
<evidence type="ECO:0000313" key="8">
    <source>
        <dbReference type="Proteomes" id="UP000261520"/>
    </source>
</evidence>
<dbReference type="InterPro" id="IPR032675">
    <property type="entry name" value="LRR_dom_sf"/>
</dbReference>
<keyword evidence="3" id="KW-0677">Repeat</keyword>
<proteinExistence type="predicted"/>
<dbReference type="AlphaFoldDB" id="A0A3B3ZYY9"/>
<sequence length="335" mass="37173">MPPTLSGGTPWTSHILPLILPLFLGALHSADPCPSPCLCASDIISCSNQNLSSPPLKIPGYSSRLDLSHNIIEILSSSWTSQTLHQNAFALTPYLTHLDISSNQLAVLNATMFTGLKELQELLLFGNQISHIEKNTFQILVHLQRLYLSGNLLTKFPVELYEEQNGPTNLTFLDLSANRLSQLPVQKLLSLHDKSGIYLQDNPLVCDCPVQALMEYWTWKQYRPIVDFGSGCKGRQDFECGLQENPTIQDEEDVYEYHVDPGRELSVPCPGISTAKEGALVYWLTPHTVLNSSEYNSSKGGCPIRTPIHFTLNMVTPLSLTAAVSLVILFLKCSY</sequence>
<evidence type="ECO:0000259" key="6">
    <source>
        <dbReference type="SMART" id="SM00013"/>
    </source>
</evidence>
<keyword evidence="2 5" id="KW-0732">Signal</keyword>
<feature type="transmembrane region" description="Helical" evidence="4">
    <location>
        <begin position="310"/>
        <end position="331"/>
    </location>
</feature>
<keyword evidence="4" id="KW-0472">Membrane</keyword>
<dbReference type="STRING" id="409849.ENSPMGP00000009624"/>
<evidence type="ECO:0000256" key="2">
    <source>
        <dbReference type="ARBA" id="ARBA00022729"/>
    </source>
</evidence>
<protein>
    <recommendedName>
        <fullName evidence="6">LRRNT domain-containing protein</fullName>
    </recommendedName>
</protein>
<keyword evidence="4" id="KW-0812">Transmembrane</keyword>
<dbReference type="PANTHER" id="PTHR45842">
    <property type="entry name" value="SYNAPTIC ADHESION-LIKE MOLECULE SALM"/>
    <property type="match status" value="1"/>
</dbReference>